<evidence type="ECO:0000313" key="5">
    <source>
        <dbReference type="Proteomes" id="UP000007435"/>
    </source>
</evidence>
<dbReference type="InterPro" id="IPR016181">
    <property type="entry name" value="Acyl_CoA_acyltransferase"/>
</dbReference>
<protein>
    <submittedName>
        <fullName evidence="4">GCN5-related N-acetyltransferase</fullName>
    </submittedName>
</protein>
<evidence type="ECO:0000256" key="1">
    <source>
        <dbReference type="ARBA" id="ARBA00022679"/>
    </source>
</evidence>
<evidence type="ECO:0000259" key="3">
    <source>
        <dbReference type="PROSITE" id="PS51186"/>
    </source>
</evidence>
<sequence>MGRKREGLRFLPKKWIRNLWISYLYTWKASTGGSINEKAAMNKIKPYKPEERQHYLKVWEDSVLATHHFLEPHVFQSIKKIVSDLDFGELESHGLWEDDELLGFIGIADKKIEMLFLSPRQRGKGYGRLLMEFALDIYAVNSLDVNEQNPEALGFYLHMGFEIQGRSEIDSLGLPYPILHLLRKNLD</sequence>
<dbReference type="PROSITE" id="PS51186">
    <property type="entry name" value="GNAT"/>
    <property type="match status" value="1"/>
</dbReference>
<dbReference type="EMBL" id="CP002305">
    <property type="protein sequence ID" value="ADQ16487.1"/>
    <property type="molecule type" value="Genomic_DNA"/>
</dbReference>
<reference evidence="4 5" key="2">
    <citation type="journal article" date="2011" name="Stand. Genomic Sci.">
        <title>Complete genome sequence of Leadbetterella byssophila type strain (4M15).</title>
        <authorList>
            <person name="Abt B."/>
            <person name="Teshima H."/>
            <person name="Lucas S."/>
            <person name="Lapidus A."/>
            <person name="Del Rio T.G."/>
            <person name="Nolan M."/>
            <person name="Tice H."/>
            <person name="Cheng J.F."/>
            <person name="Pitluck S."/>
            <person name="Liolios K."/>
            <person name="Pagani I."/>
            <person name="Ivanova N."/>
            <person name="Mavromatis K."/>
            <person name="Pati A."/>
            <person name="Tapia R."/>
            <person name="Han C."/>
            <person name="Goodwin L."/>
            <person name="Chen A."/>
            <person name="Palaniappan K."/>
            <person name="Land M."/>
            <person name="Hauser L."/>
            <person name="Chang Y.J."/>
            <person name="Jeffries C.D."/>
            <person name="Rohde M."/>
            <person name="Goker M."/>
            <person name="Tindall B.J."/>
            <person name="Detter J.C."/>
            <person name="Woyke T."/>
            <person name="Bristow J."/>
            <person name="Eisen J.A."/>
            <person name="Markowitz V."/>
            <person name="Hugenholtz P."/>
            <person name="Klenk H.P."/>
            <person name="Kyrpides N.C."/>
        </authorList>
    </citation>
    <scope>NUCLEOTIDE SEQUENCE [LARGE SCALE GENOMIC DNA]</scope>
    <source>
        <strain evidence="5">DSM 17132 / JCM 16389 / KACC 11308 / NBRC 106382 / 4M15</strain>
    </source>
</reference>
<dbReference type="Gene3D" id="3.40.630.30">
    <property type="match status" value="1"/>
</dbReference>
<dbReference type="CDD" id="cd04301">
    <property type="entry name" value="NAT_SF"/>
    <property type="match status" value="1"/>
</dbReference>
<reference key="1">
    <citation type="submission" date="2010-11" db="EMBL/GenBank/DDBJ databases">
        <title>The complete genome of Leadbetterella byssophila DSM 17132.</title>
        <authorList>
            <consortium name="US DOE Joint Genome Institute (JGI-PGF)"/>
            <person name="Lucas S."/>
            <person name="Copeland A."/>
            <person name="Lapidus A."/>
            <person name="Glavina del Rio T."/>
            <person name="Dalin E."/>
            <person name="Tice H."/>
            <person name="Bruce D."/>
            <person name="Goodwin L."/>
            <person name="Pitluck S."/>
            <person name="Kyrpides N."/>
            <person name="Mavromatis K."/>
            <person name="Ivanova N."/>
            <person name="Teshima H."/>
            <person name="Brettin T."/>
            <person name="Detter J.C."/>
            <person name="Han C."/>
            <person name="Tapia R."/>
            <person name="Land M."/>
            <person name="Hauser L."/>
            <person name="Markowitz V."/>
            <person name="Cheng J.-F."/>
            <person name="Hugenholtz P."/>
            <person name="Woyke T."/>
            <person name="Wu D."/>
            <person name="Tindall B."/>
            <person name="Pomrenke H.G."/>
            <person name="Brambilla E."/>
            <person name="Klenk H.-P."/>
            <person name="Eisen J.A."/>
        </authorList>
    </citation>
    <scope>NUCLEOTIDE SEQUENCE [LARGE SCALE GENOMIC DNA]</scope>
    <source>
        <strain>DSM 17132</strain>
    </source>
</reference>
<keyword evidence="1" id="KW-0808">Transferase</keyword>
<dbReference type="STRING" id="649349.Lbys_0727"/>
<dbReference type="AlphaFoldDB" id="E4RZE8"/>
<dbReference type="GO" id="GO:0016747">
    <property type="term" value="F:acyltransferase activity, transferring groups other than amino-acyl groups"/>
    <property type="evidence" value="ECO:0007669"/>
    <property type="project" value="InterPro"/>
</dbReference>
<gene>
    <name evidence="4" type="ordered locus">Lbys_0727</name>
</gene>
<name>E4RZE8_LEAB4</name>
<proteinExistence type="predicted"/>
<dbReference type="SUPFAM" id="SSF55729">
    <property type="entry name" value="Acyl-CoA N-acyltransferases (Nat)"/>
    <property type="match status" value="1"/>
</dbReference>
<dbReference type="KEGG" id="lby:Lbys_0727"/>
<dbReference type="HOGENOM" id="CLU_013985_21_0_10"/>
<dbReference type="eggNOG" id="COG0456">
    <property type="taxonomic scope" value="Bacteria"/>
</dbReference>
<keyword evidence="2" id="KW-0012">Acyltransferase</keyword>
<dbReference type="OrthoDB" id="9789605at2"/>
<dbReference type="Proteomes" id="UP000007435">
    <property type="component" value="Chromosome"/>
</dbReference>
<feature type="domain" description="N-acetyltransferase" evidence="3">
    <location>
        <begin position="42"/>
        <end position="187"/>
    </location>
</feature>
<accession>E4RZE8</accession>
<organism evidence="4 5">
    <name type="scientific">Leadbetterella byssophila (strain DSM 17132 / JCM 16389 / KACC 11308 / NBRC 106382 / 4M15)</name>
    <dbReference type="NCBI Taxonomy" id="649349"/>
    <lineage>
        <taxon>Bacteria</taxon>
        <taxon>Pseudomonadati</taxon>
        <taxon>Bacteroidota</taxon>
        <taxon>Cytophagia</taxon>
        <taxon>Cytophagales</taxon>
        <taxon>Leadbetterellaceae</taxon>
        <taxon>Leadbetterella</taxon>
    </lineage>
</organism>
<evidence type="ECO:0000256" key="2">
    <source>
        <dbReference type="ARBA" id="ARBA00023315"/>
    </source>
</evidence>
<evidence type="ECO:0000313" key="4">
    <source>
        <dbReference type="EMBL" id="ADQ16487.1"/>
    </source>
</evidence>
<dbReference type="Pfam" id="PF13673">
    <property type="entry name" value="Acetyltransf_10"/>
    <property type="match status" value="1"/>
</dbReference>
<keyword evidence="5" id="KW-1185">Reference proteome</keyword>
<dbReference type="InterPro" id="IPR000182">
    <property type="entry name" value="GNAT_dom"/>
</dbReference>
<dbReference type="PANTHER" id="PTHR43800:SF1">
    <property type="entry name" value="PEPTIDYL-LYSINE N-ACETYLTRANSFERASE YJAB"/>
    <property type="match status" value="1"/>
</dbReference>
<dbReference type="PANTHER" id="PTHR43800">
    <property type="entry name" value="PEPTIDYL-LYSINE N-ACETYLTRANSFERASE YJAB"/>
    <property type="match status" value="1"/>
</dbReference>